<evidence type="ECO:0000313" key="6">
    <source>
        <dbReference type="Proteomes" id="UP001165667"/>
    </source>
</evidence>
<comment type="similarity">
    <text evidence="1 3">Belongs to the short-chain dehydrogenases/reductases (SDR) family.</text>
</comment>
<dbReference type="GO" id="GO:0016491">
    <property type="term" value="F:oxidoreductase activity"/>
    <property type="evidence" value="ECO:0007669"/>
    <property type="project" value="UniProtKB-KW"/>
</dbReference>
<dbReference type="SUPFAM" id="SSF51735">
    <property type="entry name" value="NAD(P)-binding Rossmann-fold domains"/>
    <property type="match status" value="1"/>
</dbReference>
<evidence type="ECO:0000256" key="2">
    <source>
        <dbReference type="ARBA" id="ARBA00023002"/>
    </source>
</evidence>
<dbReference type="Pfam" id="PF00106">
    <property type="entry name" value="adh_short"/>
    <property type="match status" value="1"/>
</dbReference>
<accession>A0AA42CNB6</accession>
<dbReference type="InterPro" id="IPR002347">
    <property type="entry name" value="SDR_fam"/>
</dbReference>
<comment type="caution">
    <text evidence="5">The sequence shown here is derived from an EMBL/GenBank/DDBJ whole genome shotgun (WGS) entry which is preliminary data.</text>
</comment>
<name>A0AA42CNB6_9HYPH</name>
<dbReference type="PRINTS" id="PR00080">
    <property type="entry name" value="SDRFAMILY"/>
</dbReference>
<feature type="domain" description="Ketoreductase" evidence="4">
    <location>
        <begin position="6"/>
        <end position="186"/>
    </location>
</feature>
<keyword evidence="2" id="KW-0560">Oxidoreductase</keyword>
<dbReference type="PANTHER" id="PTHR44196:SF1">
    <property type="entry name" value="DEHYDROGENASE_REDUCTASE SDR FAMILY MEMBER 7B"/>
    <property type="match status" value="1"/>
</dbReference>
<dbReference type="InterPro" id="IPR020904">
    <property type="entry name" value="Sc_DH/Rdtase_CS"/>
</dbReference>
<dbReference type="InterPro" id="IPR057326">
    <property type="entry name" value="KR_dom"/>
</dbReference>
<organism evidence="5 6">
    <name type="scientific">Lichenifustis flavocetrariae</name>
    <dbReference type="NCBI Taxonomy" id="2949735"/>
    <lineage>
        <taxon>Bacteria</taxon>
        <taxon>Pseudomonadati</taxon>
        <taxon>Pseudomonadota</taxon>
        <taxon>Alphaproteobacteria</taxon>
        <taxon>Hyphomicrobiales</taxon>
        <taxon>Lichenihabitantaceae</taxon>
        <taxon>Lichenifustis</taxon>
    </lineage>
</organism>
<dbReference type="PROSITE" id="PS00061">
    <property type="entry name" value="ADH_SHORT"/>
    <property type="match status" value="1"/>
</dbReference>
<dbReference type="InterPro" id="IPR036291">
    <property type="entry name" value="NAD(P)-bd_dom_sf"/>
</dbReference>
<sequence>MKIEGKRVLVTGGSSGIGFALAERLISQKVRLLITGRRADALDKAVARLRLHGGEVNGLVADVATPEGRASTLDGALSALGGLDVLVNNAGGVRAGRLEDISEAEIRTMIEVDLVAPILLTRSALPALRSGGQGLVVNITSAAALLGMPFYATYAAAKAGLARFGEAMRRELNGEGVHVMTVYPGATNTPMMQSSKAGPELGFAREPASAVAKAIVDGMIDGAFEVVRGGEMRAAMIARNREDPAALDQRFLEMKPELAAAVRDHSAL</sequence>
<evidence type="ECO:0000256" key="3">
    <source>
        <dbReference type="RuleBase" id="RU000363"/>
    </source>
</evidence>
<keyword evidence="6" id="KW-1185">Reference proteome</keyword>
<protein>
    <submittedName>
        <fullName evidence="5">SDR family NAD(P)-dependent oxidoreductase</fullName>
    </submittedName>
</protein>
<dbReference type="PRINTS" id="PR00081">
    <property type="entry name" value="GDHRDH"/>
</dbReference>
<reference evidence="5" key="1">
    <citation type="submission" date="2022-05" db="EMBL/GenBank/DDBJ databases">
        <authorList>
            <person name="Pankratov T."/>
        </authorList>
    </citation>
    <scope>NUCLEOTIDE SEQUENCE</scope>
    <source>
        <strain evidence="5">BP6-180914</strain>
    </source>
</reference>
<dbReference type="Proteomes" id="UP001165667">
    <property type="component" value="Unassembled WGS sequence"/>
</dbReference>
<dbReference type="PANTHER" id="PTHR44196">
    <property type="entry name" value="DEHYDROGENASE/REDUCTASE SDR FAMILY MEMBER 7B"/>
    <property type="match status" value="1"/>
</dbReference>
<dbReference type="AlphaFoldDB" id="A0AA42CNB6"/>
<evidence type="ECO:0000256" key="1">
    <source>
        <dbReference type="ARBA" id="ARBA00006484"/>
    </source>
</evidence>
<dbReference type="SMART" id="SM00822">
    <property type="entry name" value="PKS_KR"/>
    <property type="match status" value="1"/>
</dbReference>
<dbReference type="Gene3D" id="3.40.50.720">
    <property type="entry name" value="NAD(P)-binding Rossmann-like Domain"/>
    <property type="match status" value="1"/>
</dbReference>
<proteinExistence type="inferred from homology"/>
<dbReference type="CDD" id="cd05233">
    <property type="entry name" value="SDR_c"/>
    <property type="match status" value="1"/>
</dbReference>
<evidence type="ECO:0000259" key="4">
    <source>
        <dbReference type="SMART" id="SM00822"/>
    </source>
</evidence>
<gene>
    <name evidence="5" type="ORF">M8523_32270</name>
</gene>
<dbReference type="EMBL" id="JAMOIM010000055">
    <property type="protein sequence ID" value="MCW6512586.1"/>
    <property type="molecule type" value="Genomic_DNA"/>
</dbReference>
<evidence type="ECO:0000313" key="5">
    <source>
        <dbReference type="EMBL" id="MCW6512586.1"/>
    </source>
</evidence>
<dbReference type="RefSeq" id="WP_282588963.1">
    <property type="nucleotide sequence ID" value="NZ_JAMOIM010000055.1"/>
</dbReference>
<dbReference type="GO" id="GO:0016020">
    <property type="term" value="C:membrane"/>
    <property type="evidence" value="ECO:0007669"/>
    <property type="project" value="TreeGrafter"/>
</dbReference>